<dbReference type="Gene3D" id="3.40.630.10">
    <property type="entry name" value="Zn peptidases"/>
    <property type="match status" value="1"/>
</dbReference>
<dbReference type="InterPro" id="IPR017439">
    <property type="entry name" value="Amidohydrolase"/>
</dbReference>
<dbReference type="PANTHER" id="PTHR11014">
    <property type="entry name" value="PEPTIDASE M20 FAMILY MEMBER"/>
    <property type="match status" value="1"/>
</dbReference>
<dbReference type="Pfam" id="PF07687">
    <property type="entry name" value="M20_dimer"/>
    <property type="match status" value="1"/>
</dbReference>
<proteinExistence type="predicted"/>
<dbReference type="Proteomes" id="UP000603940">
    <property type="component" value="Unassembled WGS sequence"/>
</dbReference>
<evidence type="ECO:0000313" key="3">
    <source>
        <dbReference type="EMBL" id="MBC9177890.1"/>
    </source>
</evidence>
<dbReference type="CDD" id="cd05666">
    <property type="entry name" value="M20_Acy1-like"/>
    <property type="match status" value="1"/>
</dbReference>
<dbReference type="SUPFAM" id="SSF55031">
    <property type="entry name" value="Bacterial exopeptidase dimerisation domain"/>
    <property type="match status" value="1"/>
</dbReference>
<comment type="caution">
    <text evidence="3">The sequence shown here is derived from an EMBL/GenBank/DDBJ whole genome shotgun (WGS) entry which is preliminary data.</text>
</comment>
<evidence type="ECO:0000259" key="2">
    <source>
        <dbReference type="Pfam" id="PF07687"/>
    </source>
</evidence>
<dbReference type="RefSeq" id="WP_187779008.1">
    <property type="nucleotide sequence ID" value="NZ_JACTUZ010000053.1"/>
</dbReference>
<dbReference type="PIRSF" id="PIRSF005962">
    <property type="entry name" value="Pept_M20D_amidohydro"/>
    <property type="match status" value="1"/>
</dbReference>
<dbReference type="InterPro" id="IPR011650">
    <property type="entry name" value="Peptidase_M20_dimer"/>
</dbReference>
<dbReference type="InterPro" id="IPR036264">
    <property type="entry name" value="Bact_exopeptidase_dim_dom"/>
</dbReference>
<sequence>MPVLNRIADFHQEMTGWRHDFHQHPELAFEEVRTSGIVADKLREFGVDEVITGIAKTGVVGVIRGSAPGPAIGLRADMDALPILEETGVPYASKTPGKMHACGHDGHTTMLLGAAKYLAETRNFAGTVYLLFQPAEENFGGGRVMVEEGVFTRFPMERVFGIHNWPGHKAGEFLWRVGPVMAAVGNIDITITGKGAHGAMPNNGNDPIVIASQIVSAFQSIVARNVEPLESGVVTIGHIRGGHTHNVIPETVLLQGTARWFKPEVGDLLEQKVRDLATGIATAYGAKAEVQFTRLYPATVNEEASTDLAKQAAAAVVGENRVVFMEKPTMGGEDFSFMLNEKPGAYLMLGGQRAPTDANVHHPKYDFNDEILPIGASYFATLAEQLLPR</sequence>
<dbReference type="EMBL" id="JACTUZ010000053">
    <property type="protein sequence ID" value="MBC9177890.1"/>
    <property type="molecule type" value="Genomic_DNA"/>
</dbReference>
<reference evidence="3 4" key="1">
    <citation type="journal article" date="2009" name="Int. J. Syst. Evol. Microbiol.">
        <title>Transfer of Teichococcus ludipueritiae and Muricoccus roseus to the genus Roseomonas, as Roseomonas ludipueritiae comb. nov. and Roseomonas rosea comb. nov., respectively, and emended description of the genus Roseomonas.</title>
        <authorList>
            <person name="Sanchez-Porro C."/>
            <person name="Gallego V."/>
            <person name="Busse H.J."/>
            <person name="Kampfer P."/>
            <person name="Ventosa A."/>
        </authorList>
    </citation>
    <scope>NUCLEOTIDE SEQUENCE [LARGE SCALE GENOMIC DNA]</scope>
    <source>
        <strain evidence="3 4">DSM 14915</strain>
    </source>
</reference>
<dbReference type="NCBIfam" id="TIGR01891">
    <property type="entry name" value="amidohydrolases"/>
    <property type="match status" value="1"/>
</dbReference>
<dbReference type="Gene3D" id="3.30.70.360">
    <property type="match status" value="1"/>
</dbReference>
<protein>
    <submittedName>
        <fullName evidence="3">Amidohydrolase</fullName>
    </submittedName>
</protein>
<keyword evidence="1" id="KW-0378">Hydrolase</keyword>
<keyword evidence="4" id="KW-1185">Reference proteome</keyword>
<evidence type="ECO:0000313" key="4">
    <source>
        <dbReference type="Proteomes" id="UP000603940"/>
    </source>
</evidence>
<evidence type="ECO:0000256" key="1">
    <source>
        <dbReference type="ARBA" id="ARBA00022801"/>
    </source>
</evidence>
<dbReference type="SUPFAM" id="SSF53187">
    <property type="entry name" value="Zn-dependent exopeptidases"/>
    <property type="match status" value="1"/>
</dbReference>
<organism evidence="3 4">
    <name type="scientific">Pseudoroseomonas ludipueritiae</name>
    <dbReference type="NCBI Taxonomy" id="198093"/>
    <lineage>
        <taxon>Bacteria</taxon>
        <taxon>Pseudomonadati</taxon>
        <taxon>Pseudomonadota</taxon>
        <taxon>Alphaproteobacteria</taxon>
        <taxon>Acetobacterales</taxon>
        <taxon>Acetobacteraceae</taxon>
        <taxon>Pseudoroseomonas</taxon>
    </lineage>
</organism>
<name>A0ABR7R818_9PROT</name>
<dbReference type="InterPro" id="IPR002933">
    <property type="entry name" value="Peptidase_M20"/>
</dbReference>
<gene>
    <name evidence="3" type="ORF">IBL25_13160</name>
</gene>
<dbReference type="Pfam" id="PF01546">
    <property type="entry name" value="Peptidase_M20"/>
    <property type="match status" value="1"/>
</dbReference>
<accession>A0ABR7R818</accession>
<dbReference type="PANTHER" id="PTHR11014:SF63">
    <property type="entry name" value="METALLOPEPTIDASE, PUTATIVE (AFU_ORTHOLOGUE AFUA_6G09600)-RELATED"/>
    <property type="match status" value="1"/>
</dbReference>
<feature type="domain" description="Peptidase M20 dimerisation" evidence="2">
    <location>
        <begin position="187"/>
        <end position="275"/>
    </location>
</feature>